<dbReference type="KEGG" id="lvs:LOKVESSMR4R_03851"/>
<dbReference type="InterPro" id="IPR050639">
    <property type="entry name" value="SSR_resolvase"/>
</dbReference>
<comment type="similarity">
    <text evidence="1">Belongs to the site-specific recombinase resolvase family.</text>
</comment>
<dbReference type="GO" id="GO:0000150">
    <property type="term" value="F:DNA strand exchange activity"/>
    <property type="evidence" value="ECO:0007669"/>
    <property type="project" value="InterPro"/>
</dbReference>
<evidence type="ECO:0000256" key="5">
    <source>
        <dbReference type="PIRSR" id="PIRSR606118-50"/>
    </source>
</evidence>
<evidence type="ECO:0000259" key="7">
    <source>
        <dbReference type="PROSITE" id="PS51736"/>
    </source>
</evidence>
<feature type="active site" description="O-(5'-phospho-DNA)-serine intermediate" evidence="5 6">
    <location>
        <position position="9"/>
    </location>
</feature>
<dbReference type="Pfam" id="PF00239">
    <property type="entry name" value="Resolvase"/>
    <property type="match status" value="1"/>
</dbReference>
<dbReference type="Proteomes" id="UP000195273">
    <property type="component" value="Plasmid pSMR4r-2"/>
</dbReference>
<dbReference type="InterPro" id="IPR036162">
    <property type="entry name" value="Resolvase-like_N_sf"/>
</dbReference>
<evidence type="ECO:0000256" key="3">
    <source>
        <dbReference type="ARBA" id="ARBA00023125"/>
    </source>
</evidence>
<dbReference type="CDD" id="cd00569">
    <property type="entry name" value="HTH_Hin_like"/>
    <property type="match status" value="1"/>
</dbReference>
<evidence type="ECO:0000313" key="8">
    <source>
        <dbReference type="EMBL" id="ARU03116.1"/>
    </source>
</evidence>
<evidence type="ECO:0000256" key="4">
    <source>
        <dbReference type="ARBA" id="ARBA00023172"/>
    </source>
</evidence>
<evidence type="ECO:0000313" key="9">
    <source>
        <dbReference type="EMBL" id="ARU03245.1"/>
    </source>
</evidence>
<keyword evidence="10" id="KW-1185">Reference proteome</keyword>
<keyword evidence="4" id="KW-0233">DNA recombination</keyword>
<evidence type="ECO:0000256" key="1">
    <source>
        <dbReference type="ARBA" id="ARBA00009913"/>
    </source>
</evidence>
<dbReference type="AlphaFoldDB" id="A0A1Y0EI25"/>
<reference evidence="9 10" key="1">
    <citation type="submission" date="2017-05" db="EMBL/GenBank/DDBJ databases">
        <title>Genome Sequence of Loktanella vestfoldensis Strain SMR4r Isolated from a Culture of the Diatom Skeletonema marinoi.</title>
        <authorList>
            <person name="Topel M."/>
            <person name="Pinder M.I.M."/>
            <person name="Johansson O.N."/>
            <person name="Kourtchenko O."/>
            <person name="Godhe A."/>
            <person name="Clarke A.K."/>
        </authorList>
    </citation>
    <scope>NUCLEOTIDE SEQUENCE [LARGE SCALE GENOMIC DNA]</scope>
    <source>
        <strain evidence="9 10">SMR4r</strain>
        <plasmid evidence="9 10">pSMR4r-2</plasmid>
    </source>
</reference>
<dbReference type="PANTHER" id="PTHR30461">
    <property type="entry name" value="DNA-INVERTASE FROM LAMBDOID PROPHAGE"/>
    <property type="match status" value="1"/>
</dbReference>
<feature type="domain" description="Resolvase/invertase-type recombinase catalytic" evidence="7">
    <location>
        <begin position="1"/>
        <end position="135"/>
    </location>
</feature>
<protein>
    <submittedName>
        <fullName evidence="9">DNA-invertase hin</fullName>
    </submittedName>
</protein>
<accession>A0A1Y0EI25</accession>
<dbReference type="InterPro" id="IPR006120">
    <property type="entry name" value="Resolvase_HTH_dom"/>
</dbReference>
<dbReference type="InterPro" id="IPR006118">
    <property type="entry name" value="Recombinase_CS"/>
</dbReference>
<dbReference type="PROSITE" id="PS00397">
    <property type="entry name" value="RECOMBINASES_1"/>
    <property type="match status" value="1"/>
</dbReference>
<dbReference type="Gene3D" id="1.10.10.60">
    <property type="entry name" value="Homeodomain-like"/>
    <property type="match status" value="1"/>
</dbReference>
<dbReference type="InterPro" id="IPR009057">
    <property type="entry name" value="Homeodomain-like_sf"/>
</dbReference>
<dbReference type="InterPro" id="IPR006119">
    <property type="entry name" value="Resolv_N"/>
</dbReference>
<keyword evidence="3" id="KW-0238">DNA-binding</keyword>
<dbReference type="Proteomes" id="UP000195273">
    <property type="component" value="Chromosome"/>
</dbReference>
<dbReference type="Pfam" id="PF02796">
    <property type="entry name" value="HTH_7"/>
    <property type="match status" value="1"/>
</dbReference>
<dbReference type="PROSITE" id="PS51736">
    <property type="entry name" value="RECOMBINASES_3"/>
    <property type="match status" value="1"/>
</dbReference>
<name>A0A1Y0EI25_9RHOB</name>
<proteinExistence type="inferred from homology"/>
<dbReference type="RefSeq" id="WP_047998007.1">
    <property type="nucleotide sequence ID" value="NZ_CP021431.1"/>
</dbReference>
<evidence type="ECO:0000313" key="10">
    <source>
        <dbReference type="Proteomes" id="UP000195273"/>
    </source>
</evidence>
<sequence length="186" mass="20843">MLIGYARVSTTGQNLESQIEHLQSEGCDTIFQEKITGFDRRRPQLEKMIASLQPSDTLVVTSLDRLARSTSDLFVITQKVEAVGASFRSLREPWADTTSSMGKFLLTVFAGLSELERNIINERTEEGRTSAKKRGVKFGRKLKLTPHQQDQVRAMLKEGKSIRAIARDFNVGVATIDRIKRTTALS</sequence>
<keyword evidence="2" id="KW-0229">DNA integration</keyword>
<dbReference type="GO" id="GO:0003677">
    <property type="term" value="F:DNA binding"/>
    <property type="evidence" value="ECO:0007669"/>
    <property type="project" value="UniProtKB-KW"/>
</dbReference>
<dbReference type="SUPFAM" id="SSF46689">
    <property type="entry name" value="Homeodomain-like"/>
    <property type="match status" value="1"/>
</dbReference>
<dbReference type="KEGG" id="lvs:LOKVESSMR4R_03883"/>
<evidence type="ECO:0000256" key="6">
    <source>
        <dbReference type="PROSITE-ProRule" id="PRU10137"/>
    </source>
</evidence>
<organism evidence="9 10">
    <name type="scientific">Yoonia vestfoldensis</name>
    <dbReference type="NCBI Taxonomy" id="245188"/>
    <lineage>
        <taxon>Bacteria</taxon>
        <taxon>Pseudomonadati</taxon>
        <taxon>Pseudomonadota</taxon>
        <taxon>Alphaproteobacteria</taxon>
        <taxon>Rhodobacterales</taxon>
        <taxon>Paracoccaceae</taxon>
        <taxon>Yoonia</taxon>
    </lineage>
</organism>
<dbReference type="EMBL" id="CP021433">
    <property type="protein sequence ID" value="ARU03245.1"/>
    <property type="molecule type" value="Genomic_DNA"/>
</dbReference>
<dbReference type="CDD" id="cd03768">
    <property type="entry name" value="SR_ResInv"/>
    <property type="match status" value="1"/>
</dbReference>
<dbReference type="SMART" id="SM00857">
    <property type="entry name" value="Resolvase"/>
    <property type="match status" value="1"/>
</dbReference>
<dbReference type="EMBL" id="CP021431">
    <property type="protein sequence ID" value="ARU03116.1"/>
    <property type="molecule type" value="Genomic_DNA"/>
</dbReference>
<keyword evidence="9" id="KW-0614">Plasmid</keyword>
<dbReference type="PANTHER" id="PTHR30461:SF26">
    <property type="entry name" value="RESOLVASE HOMOLOG YNEB"/>
    <property type="match status" value="1"/>
</dbReference>
<gene>
    <name evidence="9" type="primary">hin</name>
    <name evidence="8" type="ORF">LOKVESSMR4R_03851</name>
    <name evidence="9" type="ORF">LOKVESSMR4R_03883</name>
</gene>
<geneLocation type="plasmid" evidence="9 10">
    <name>pSMR4r-2</name>
</geneLocation>
<dbReference type="Gene3D" id="3.40.50.1390">
    <property type="entry name" value="Resolvase, N-terminal catalytic domain"/>
    <property type="match status" value="1"/>
</dbReference>
<dbReference type="GO" id="GO:0015074">
    <property type="term" value="P:DNA integration"/>
    <property type="evidence" value="ECO:0007669"/>
    <property type="project" value="UniProtKB-KW"/>
</dbReference>
<evidence type="ECO:0000256" key="2">
    <source>
        <dbReference type="ARBA" id="ARBA00022908"/>
    </source>
</evidence>
<dbReference type="OrthoDB" id="2290206at2"/>
<dbReference type="SUPFAM" id="SSF53041">
    <property type="entry name" value="Resolvase-like"/>
    <property type="match status" value="1"/>
</dbReference>